<dbReference type="KEGG" id="dfa:DFA_11213"/>
<proteinExistence type="predicted"/>
<keyword evidence="2" id="KW-1185">Reference proteome</keyword>
<accession>F4QFE5</accession>
<dbReference type="AlphaFoldDB" id="F4QFE5"/>
<evidence type="ECO:0000313" key="1">
    <source>
        <dbReference type="EMBL" id="EGG13452.1"/>
    </source>
</evidence>
<sequence>MSLSNLSNLLLSQIISDINNNGDIVCLLLTCKDICYNSSLKRSIRFKGIGPIDTIKGKESKKFNATSTLFKLSSFKDILENSISHQHVFKPHFIEKEKEGDGGKDNGSVTTALVHKFCCFGEEDIIKSLAIPSIETLFIEKTFYDVNLNSVSVLPRLQHLSMNAKDLTLGHHSETLKSLQLQVNTPYRLADLGLTKFVCLTELTFVNNFVSQIGPGLLPSSLTSLTLPLIGIIPRNTFLSLKSLKTLKIHYEIEKVREQQRFIDLESLPVLKMLSICDKNDPTIDKSTLSRCPMPQLEKLCIEQSEFILGRVNLGSCPSIKKLFVFNCLVSMPNIIPSTVEKLTIIKTCFENTILEQVVLPPLLTCLTLTRQCAEEVKLPESLIKLKQYVEKVPLSLPQNLKKLLLTTYRKNYFENFELPSQYPPNLESLDLSSIPGIYKLDIPPMTKYLSIIVDRDYDETQLSFEKMVIDNTPPIFSIGSRIRNSISQPQWLPPTTTHLDCLIKAMGHKNGVRFRLDERLDPYNRNVLVLETQTLQGGIISQRKSSTNDQQQQQQQQYDPIYLHFTVDKDSSPYRLNLSFGDNNLKHIMNQPF</sequence>
<organism evidence="1 2">
    <name type="scientific">Cavenderia fasciculata</name>
    <name type="common">Slime mold</name>
    <name type="synonym">Dictyostelium fasciculatum</name>
    <dbReference type="NCBI Taxonomy" id="261658"/>
    <lineage>
        <taxon>Eukaryota</taxon>
        <taxon>Amoebozoa</taxon>
        <taxon>Evosea</taxon>
        <taxon>Eumycetozoa</taxon>
        <taxon>Dictyostelia</taxon>
        <taxon>Acytosteliales</taxon>
        <taxon>Cavenderiaceae</taxon>
        <taxon>Cavenderia</taxon>
    </lineage>
</organism>
<dbReference type="RefSeq" id="XP_004350156.1">
    <property type="nucleotide sequence ID" value="XM_004350106.1"/>
</dbReference>
<dbReference type="InterPro" id="IPR051251">
    <property type="entry name" value="STK_FNIP-Repeat"/>
</dbReference>
<dbReference type="Proteomes" id="UP000007797">
    <property type="component" value="Unassembled WGS sequence"/>
</dbReference>
<dbReference type="SUPFAM" id="SSF52058">
    <property type="entry name" value="L domain-like"/>
    <property type="match status" value="1"/>
</dbReference>
<gene>
    <name evidence="1" type="ORF">DFA_11213</name>
</gene>
<dbReference type="PANTHER" id="PTHR32134:SF92">
    <property type="entry name" value="FNIP REPEAT-CONTAINING PROTEIN"/>
    <property type="match status" value="1"/>
</dbReference>
<dbReference type="PANTHER" id="PTHR32134">
    <property type="entry name" value="FNIP REPEAT-CONTAINING PROTEIN"/>
    <property type="match status" value="1"/>
</dbReference>
<dbReference type="EMBL" id="GL883029">
    <property type="protein sequence ID" value="EGG13452.1"/>
    <property type="molecule type" value="Genomic_DNA"/>
</dbReference>
<reference evidence="2" key="1">
    <citation type="journal article" date="2011" name="Genome Res.">
        <title>Phylogeny-wide analysis of social amoeba genomes highlights ancient origins for complex intercellular communication.</title>
        <authorList>
            <person name="Heidel A.J."/>
            <person name="Lawal H.M."/>
            <person name="Felder M."/>
            <person name="Schilde C."/>
            <person name="Helps N.R."/>
            <person name="Tunggal B."/>
            <person name="Rivero F."/>
            <person name="John U."/>
            <person name="Schleicher M."/>
            <person name="Eichinger L."/>
            <person name="Platzer M."/>
            <person name="Noegel A.A."/>
            <person name="Schaap P."/>
            <person name="Gloeckner G."/>
        </authorList>
    </citation>
    <scope>NUCLEOTIDE SEQUENCE [LARGE SCALE GENOMIC DNA]</scope>
    <source>
        <strain evidence="2">SH3</strain>
    </source>
</reference>
<evidence type="ECO:0000313" key="2">
    <source>
        <dbReference type="Proteomes" id="UP000007797"/>
    </source>
</evidence>
<protein>
    <submittedName>
        <fullName evidence="1">Uncharacterized protein</fullName>
    </submittedName>
</protein>
<name>F4QFE5_CACFS</name>
<dbReference type="GeneID" id="14865256"/>